<dbReference type="AlphaFoldDB" id="A0A1Y1W3H3"/>
<comment type="caution">
    <text evidence="1">The sequence shown here is derived from an EMBL/GenBank/DDBJ whole genome shotgun (WGS) entry which is preliminary data.</text>
</comment>
<dbReference type="EMBL" id="MCFD01000011">
    <property type="protein sequence ID" value="ORX68018.1"/>
    <property type="molecule type" value="Genomic_DNA"/>
</dbReference>
<sequence>MHAALSDSDILRNVFVTFRDHAIDKSCDSSYRTFSSYVQPLQAVSTVCRAWRQEALPLLHETLELRVSAAPLDAEKAGSQHIFQDEAGHCVYTNLNTIDQAAWKLIRPHRVQIQIEKGTSIEAVVALVESLQQQLSAASTAMLTELWLFGHIYNGDSADSELRARSHAAAGRIVSAIHAVAPGISKLDVRVSDDCREEIPMATVLGGLAESLTKLKVTANAPLNWDQVSLLKVKQLEVLCSDKQGEGIITASVPEMDPSELEVLKLHHVTMSHFYQQFRSSDSAKTVTFSKLRKLVLFFMSEDVTDISEITGRYNVKYEFPVLERLQITNTELDLSGLFQLFAHTPVHNIWMENWYGCEDNIDLTVFPNLAQVYINFRDYNTDDMDQLPNTIRNALEHCSELRSLRFDYVTNFEVTLPDTIASPYIELLQFDGYLSLSDITRLATELPLLEMVSVIMSDEDPEEVSLEQVQQLLESGNEPLNTSLTRLFTPSFGRSPLEDGKYTLEFAQYLKLLVRLPSLQTVTPPFGQEEIESRLDAVLPSGLDKSAGGHLRMLEYY</sequence>
<dbReference type="SUPFAM" id="SSF52047">
    <property type="entry name" value="RNI-like"/>
    <property type="match status" value="1"/>
</dbReference>
<dbReference type="OrthoDB" id="10351498at2759"/>
<dbReference type="Proteomes" id="UP000193922">
    <property type="component" value="Unassembled WGS sequence"/>
</dbReference>
<dbReference type="RefSeq" id="XP_040741864.1">
    <property type="nucleotide sequence ID" value="XM_040885674.1"/>
</dbReference>
<evidence type="ECO:0000313" key="2">
    <source>
        <dbReference type="Proteomes" id="UP000193922"/>
    </source>
</evidence>
<organism evidence="1 2">
    <name type="scientific">Linderina pennispora</name>
    <dbReference type="NCBI Taxonomy" id="61395"/>
    <lineage>
        <taxon>Eukaryota</taxon>
        <taxon>Fungi</taxon>
        <taxon>Fungi incertae sedis</taxon>
        <taxon>Zoopagomycota</taxon>
        <taxon>Kickxellomycotina</taxon>
        <taxon>Kickxellomycetes</taxon>
        <taxon>Kickxellales</taxon>
        <taxon>Kickxellaceae</taxon>
        <taxon>Linderina</taxon>
    </lineage>
</organism>
<name>A0A1Y1W3H3_9FUNG</name>
<evidence type="ECO:0000313" key="1">
    <source>
        <dbReference type="EMBL" id="ORX68018.1"/>
    </source>
</evidence>
<keyword evidence="2" id="KW-1185">Reference proteome</keyword>
<evidence type="ECO:0008006" key="3">
    <source>
        <dbReference type="Google" id="ProtNLM"/>
    </source>
</evidence>
<accession>A0A1Y1W3H3</accession>
<gene>
    <name evidence="1" type="ORF">DL89DRAFT_259242</name>
</gene>
<proteinExistence type="predicted"/>
<protein>
    <recommendedName>
        <fullName evidence="3">F-box domain-containing protein</fullName>
    </recommendedName>
</protein>
<reference evidence="1 2" key="1">
    <citation type="submission" date="2016-07" db="EMBL/GenBank/DDBJ databases">
        <title>Pervasive Adenine N6-methylation of Active Genes in Fungi.</title>
        <authorList>
            <consortium name="DOE Joint Genome Institute"/>
            <person name="Mondo S.J."/>
            <person name="Dannebaum R.O."/>
            <person name="Kuo R.C."/>
            <person name="Labutti K."/>
            <person name="Haridas S."/>
            <person name="Kuo A."/>
            <person name="Salamov A."/>
            <person name="Ahrendt S.R."/>
            <person name="Lipzen A."/>
            <person name="Sullivan W."/>
            <person name="Andreopoulos W.B."/>
            <person name="Clum A."/>
            <person name="Lindquist E."/>
            <person name="Daum C."/>
            <person name="Ramamoorthy G.K."/>
            <person name="Gryganskyi A."/>
            <person name="Culley D."/>
            <person name="Magnuson J.K."/>
            <person name="James T.Y."/>
            <person name="O'Malley M.A."/>
            <person name="Stajich J.E."/>
            <person name="Spatafora J.W."/>
            <person name="Visel A."/>
            <person name="Grigoriev I.V."/>
        </authorList>
    </citation>
    <scope>NUCLEOTIDE SEQUENCE [LARGE SCALE GENOMIC DNA]</scope>
    <source>
        <strain evidence="1 2">ATCC 12442</strain>
    </source>
</reference>
<dbReference type="GeneID" id="63802322"/>